<comment type="caution">
    <text evidence="1">The sequence shown here is derived from an EMBL/GenBank/DDBJ whole genome shotgun (WGS) entry which is preliminary data.</text>
</comment>
<evidence type="ECO:0000313" key="2">
    <source>
        <dbReference type="Proteomes" id="UP000617340"/>
    </source>
</evidence>
<accession>A0A834N9Z0</accession>
<proteinExistence type="predicted"/>
<dbReference type="Proteomes" id="UP000617340">
    <property type="component" value="Unassembled WGS sequence"/>
</dbReference>
<keyword evidence="2" id="KW-1185">Reference proteome</keyword>
<evidence type="ECO:0000313" key="1">
    <source>
        <dbReference type="EMBL" id="KAF7399753.1"/>
    </source>
</evidence>
<organism evidence="1 2">
    <name type="scientific">Vespula germanica</name>
    <name type="common">German yellow jacket</name>
    <name type="synonym">Paravespula germanica</name>
    <dbReference type="NCBI Taxonomy" id="30212"/>
    <lineage>
        <taxon>Eukaryota</taxon>
        <taxon>Metazoa</taxon>
        <taxon>Ecdysozoa</taxon>
        <taxon>Arthropoda</taxon>
        <taxon>Hexapoda</taxon>
        <taxon>Insecta</taxon>
        <taxon>Pterygota</taxon>
        <taxon>Neoptera</taxon>
        <taxon>Endopterygota</taxon>
        <taxon>Hymenoptera</taxon>
        <taxon>Apocrita</taxon>
        <taxon>Aculeata</taxon>
        <taxon>Vespoidea</taxon>
        <taxon>Vespidae</taxon>
        <taxon>Vespinae</taxon>
        <taxon>Vespula</taxon>
    </lineage>
</organism>
<dbReference type="AlphaFoldDB" id="A0A834N9Z0"/>
<protein>
    <submittedName>
        <fullName evidence="1">Uncharacterized protein</fullName>
    </submittedName>
</protein>
<gene>
    <name evidence="1" type="ORF">HZH68_008345</name>
</gene>
<name>A0A834N9Z0_VESGE</name>
<dbReference type="EMBL" id="JACSDZ010000007">
    <property type="protein sequence ID" value="KAF7399753.1"/>
    <property type="molecule type" value="Genomic_DNA"/>
</dbReference>
<reference evidence="1" key="1">
    <citation type="journal article" date="2020" name="G3 (Bethesda)">
        <title>High-Quality Assemblies for Three Invasive Social Wasps from the &lt;i&gt;Vespula&lt;/i&gt; Genus.</title>
        <authorList>
            <person name="Harrop T.W.R."/>
            <person name="Guhlin J."/>
            <person name="McLaughlin G.M."/>
            <person name="Permina E."/>
            <person name="Stockwell P."/>
            <person name="Gilligan J."/>
            <person name="Le Lec M.F."/>
            <person name="Gruber M.A.M."/>
            <person name="Quinn O."/>
            <person name="Lovegrove M."/>
            <person name="Duncan E.J."/>
            <person name="Remnant E.J."/>
            <person name="Van Eeckhoven J."/>
            <person name="Graham B."/>
            <person name="Knapp R.A."/>
            <person name="Langford K.W."/>
            <person name="Kronenberg Z."/>
            <person name="Press M.O."/>
            <person name="Eacker S.M."/>
            <person name="Wilson-Rankin E.E."/>
            <person name="Purcell J."/>
            <person name="Lester P.J."/>
            <person name="Dearden P.K."/>
        </authorList>
    </citation>
    <scope>NUCLEOTIDE SEQUENCE</scope>
    <source>
        <strain evidence="1">Linc-1</strain>
    </source>
</reference>
<sequence length="154" mass="17155">MSASWRGFTSLPFSVSSTHNFALQVVGTRCTQTTRTSRSMTEERAAVFRSRVKSSTKVENVCGTTETKITELMEAWTWAYSLVPVTERREIEEDLTLGPLYFRELYAASSSQNKDSYLGTKFLRTVSLGWISNTAIVPSLNGRVTPLSITKPAS</sequence>